<dbReference type="InterPro" id="IPR012223">
    <property type="entry name" value="TEII"/>
</dbReference>
<dbReference type="PANTHER" id="PTHR11487:SF0">
    <property type="entry name" value="S-ACYL FATTY ACID SYNTHASE THIOESTERASE, MEDIUM CHAIN"/>
    <property type="match status" value="1"/>
</dbReference>
<reference evidence="4" key="1">
    <citation type="submission" date="2016-10" db="EMBL/GenBank/DDBJ databases">
        <authorList>
            <person name="Varghese N."/>
            <person name="Submissions S."/>
        </authorList>
    </citation>
    <scope>NUCLEOTIDE SEQUENCE [LARGE SCALE GENOMIC DNA]</scope>
    <source>
        <strain evidence="4">CGMCC 4.6609</strain>
    </source>
</reference>
<evidence type="ECO:0000313" key="4">
    <source>
        <dbReference type="Proteomes" id="UP000199691"/>
    </source>
</evidence>
<dbReference type="PANTHER" id="PTHR11487">
    <property type="entry name" value="THIOESTERASE"/>
    <property type="match status" value="1"/>
</dbReference>
<dbReference type="InterPro" id="IPR029058">
    <property type="entry name" value="AB_hydrolase_fold"/>
</dbReference>
<dbReference type="InterPro" id="IPR001031">
    <property type="entry name" value="Thioesterase"/>
</dbReference>
<feature type="domain" description="Thioesterase" evidence="2">
    <location>
        <begin position="21"/>
        <end position="240"/>
    </location>
</feature>
<evidence type="ECO:0000313" key="3">
    <source>
        <dbReference type="EMBL" id="SDO61436.1"/>
    </source>
</evidence>
<dbReference type="OrthoDB" id="4169718at2"/>
<protein>
    <submittedName>
        <fullName evidence="3">Surfactin synthase thioesterase subunit</fullName>
    </submittedName>
</protein>
<gene>
    <name evidence="3" type="ORF">SAMN05421507_103129</name>
</gene>
<dbReference type="SUPFAM" id="SSF53474">
    <property type="entry name" value="alpha/beta-Hydrolases"/>
    <property type="match status" value="1"/>
</dbReference>
<dbReference type="STRING" id="641025.SAMN05421507_103129"/>
<comment type="similarity">
    <text evidence="1">Belongs to the thioesterase family.</text>
</comment>
<dbReference type="RefSeq" id="WP_090096887.1">
    <property type="nucleotide sequence ID" value="NZ_FNIX01000003.1"/>
</dbReference>
<dbReference type="AlphaFoldDB" id="A0A1H0L080"/>
<dbReference type="EMBL" id="FNIX01000003">
    <property type="protein sequence ID" value="SDO61436.1"/>
    <property type="molecule type" value="Genomic_DNA"/>
</dbReference>
<sequence length="247" mass="26597">MTTASTTRSWLPYGSTGTGTRLFCFPHAGASAAVYAGWRAAGNDDLVICPVELPGRAARGRETAHHDPDALVDDIVDGLGAELTGDYALFGHSVGALVAYLVARRIVERGGPPPRHLFVSGRAAPQLPNTRRELRALPTDDLVEELRALGGFPDVLLKERSLLEMFLPLLRADLSVNEVYRHVPGPPLPIPLTAFGGVDDPRAEKSELAAWQELSADSAVVTYPGGHFYLEGRVPEVLDVVRMRMAG</sequence>
<dbReference type="Pfam" id="PF00975">
    <property type="entry name" value="Thioesterase"/>
    <property type="match status" value="1"/>
</dbReference>
<keyword evidence="4" id="KW-1185">Reference proteome</keyword>
<accession>A0A1H0L080</accession>
<dbReference type="Proteomes" id="UP000199691">
    <property type="component" value="Unassembled WGS sequence"/>
</dbReference>
<evidence type="ECO:0000259" key="2">
    <source>
        <dbReference type="Pfam" id="PF00975"/>
    </source>
</evidence>
<dbReference type="Gene3D" id="3.40.50.1820">
    <property type="entry name" value="alpha/beta hydrolase"/>
    <property type="match status" value="1"/>
</dbReference>
<proteinExistence type="inferred from homology"/>
<name>A0A1H0L080_9PSEU</name>
<organism evidence="3 4">
    <name type="scientific">Lentzea jiangxiensis</name>
    <dbReference type="NCBI Taxonomy" id="641025"/>
    <lineage>
        <taxon>Bacteria</taxon>
        <taxon>Bacillati</taxon>
        <taxon>Actinomycetota</taxon>
        <taxon>Actinomycetes</taxon>
        <taxon>Pseudonocardiales</taxon>
        <taxon>Pseudonocardiaceae</taxon>
        <taxon>Lentzea</taxon>
    </lineage>
</organism>
<evidence type="ECO:0000256" key="1">
    <source>
        <dbReference type="ARBA" id="ARBA00007169"/>
    </source>
</evidence>
<dbReference type="GO" id="GO:0008610">
    <property type="term" value="P:lipid biosynthetic process"/>
    <property type="evidence" value="ECO:0007669"/>
    <property type="project" value="TreeGrafter"/>
</dbReference>